<evidence type="ECO:0000313" key="7">
    <source>
        <dbReference type="EMBL" id="GGT51961.1"/>
    </source>
</evidence>
<dbReference type="RefSeq" id="WP_189711865.1">
    <property type="nucleotide sequence ID" value="NZ_BMSA01000007.1"/>
</dbReference>
<feature type="domain" description="ABC transporter" evidence="6">
    <location>
        <begin position="12"/>
        <end position="241"/>
    </location>
</feature>
<dbReference type="PANTHER" id="PTHR24220:SF689">
    <property type="entry name" value="LIPOPROTEIN-RELEASING SYSTEM ATP-BINDING PROTEIN LOLD"/>
    <property type="match status" value="1"/>
</dbReference>
<evidence type="ECO:0000256" key="4">
    <source>
        <dbReference type="ARBA" id="ARBA00022840"/>
    </source>
</evidence>
<dbReference type="Pfam" id="PF00005">
    <property type="entry name" value="ABC_tran"/>
    <property type="match status" value="1"/>
</dbReference>
<keyword evidence="8" id="KW-1185">Reference proteome</keyword>
<dbReference type="InterPro" id="IPR027417">
    <property type="entry name" value="P-loop_NTPase"/>
</dbReference>
<dbReference type="CDD" id="cd03255">
    <property type="entry name" value="ABC_MJ0796_LolCDE_FtsE"/>
    <property type="match status" value="1"/>
</dbReference>
<dbReference type="GO" id="GO:0016887">
    <property type="term" value="F:ATP hydrolysis activity"/>
    <property type="evidence" value="ECO:0007669"/>
    <property type="project" value="InterPro"/>
</dbReference>
<feature type="region of interest" description="Disordered" evidence="5">
    <location>
        <begin position="222"/>
        <end position="243"/>
    </location>
</feature>
<dbReference type="SUPFAM" id="SSF52540">
    <property type="entry name" value="P-loop containing nucleoside triphosphate hydrolases"/>
    <property type="match status" value="1"/>
</dbReference>
<dbReference type="InterPro" id="IPR003439">
    <property type="entry name" value="ABC_transporter-like_ATP-bd"/>
</dbReference>
<dbReference type="SMART" id="SM00382">
    <property type="entry name" value="AAA"/>
    <property type="match status" value="1"/>
</dbReference>
<dbReference type="GO" id="GO:0005524">
    <property type="term" value="F:ATP binding"/>
    <property type="evidence" value="ECO:0007669"/>
    <property type="project" value="UniProtKB-KW"/>
</dbReference>
<dbReference type="PROSITE" id="PS50893">
    <property type="entry name" value="ABC_TRANSPORTER_2"/>
    <property type="match status" value="1"/>
</dbReference>
<comment type="similarity">
    <text evidence="1">Belongs to the ABC transporter superfamily.</text>
</comment>
<dbReference type="Gene3D" id="3.40.50.300">
    <property type="entry name" value="P-loop containing nucleotide triphosphate hydrolases"/>
    <property type="match status" value="1"/>
</dbReference>
<evidence type="ECO:0000256" key="2">
    <source>
        <dbReference type="ARBA" id="ARBA00022448"/>
    </source>
</evidence>
<dbReference type="InterPro" id="IPR017871">
    <property type="entry name" value="ABC_transporter-like_CS"/>
</dbReference>
<proteinExistence type="inferred from homology"/>
<dbReference type="PANTHER" id="PTHR24220">
    <property type="entry name" value="IMPORT ATP-BINDING PROTEIN"/>
    <property type="match status" value="1"/>
</dbReference>
<dbReference type="GO" id="GO:0022857">
    <property type="term" value="F:transmembrane transporter activity"/>
    <property type="evidence" value="ECO:0007669"/>
    <property type="project" value="TreeGrafter"/>
</dbReference>
<dbReference type="PROSITE" id="PS00211">
    <property type="entry name" value="ABC_TRANSPORTER_1"/>
    <property type="match status" value="1"/>
</dbReference>
<dbReference type="Proteomes" id="UP000646776">
    <property type="component" value="Unassembled WGS sequence"/>
</dbReference>
<accession>A0A918HBE7</accession>
<reference evidence="7" key="2">
    <citation type="submission" date="2020-09" db="EMBL/GenBank/DDBJ databases">
        <authorList>
            <person name="Sun Q."/>
            <person name="Ohkuma M."/>
        </authorList>
    </citation>
    <scope>NUCLEOTIDE SEQUENCE</scope>
    <source>
        <strain evidence="7">JCM 4125</strain>
    </source>
</reference>
<feature type="compositionally biased region" description="Basic and acidic residues" evidence="5">
    <location>
        <begin position="223"/>
        <end position="243"/>
    </location>
</feature>
<dbReference type="GO" id="GO:0005886">
    <property type="term" value="C:plasma membrane"/>
    <property type="evidence" value="ECO:0007669"/>
    <property type="project" value="TreeGrafter"/>
</dbReference>
<dbReference type="AlphaFoldDB" id="A0A918HBE7"/>
<keyword evidence="4 7" id="KW-0067">ATP-binding</keyword>
<sequence length="243" mass="25832">MTAGPSDDDVVLAARELYRFYRAGEEETLALRGVSLRVRQGETVAVVGPSGAGKSTLLACLAGLDEPSGGEVRVAGVRISHRPETERSRLRARHVGVLLQSRNLLPHLTVHGNIRLAQHALRGRPAVTADALLEQVGLGRRAGALPRQLSGGELARAGLAVALANSPAVLLADEPTGELDGHTEQLVLRMLRDRAADGCAVLIVTHSTEAVRGADRVITLNDGRAHEEHKGTAHTKEHSHVLH</sequence>
<gene>
    <name evidence="7" type="ORF">GCM10010226_31430</name>
</gene>
<organism evidence="7 8">
    <name type="scientific">Streptomyces phaeofaciens</name>
    <dbReference type="NCBI Taxonomy" id="68254"/>
    <lineage>
        <taxon>Bacteria</taxon>
        <taxon>Bacillati</taxon>
        <taxon>Actinomycetota</taxon>
        <taxon>Actinomycetes</taxon>
        <taxon>Kitasatosporales</taxon>
        <taxon>Streptomycetaceae</taxon>
        <taxon>Streptomyces</taxon>
    </lineage>
</organism>
<dbReference type="EMBL" id="BMSA01000007">
    <property type="protein sequence ID" value="GGT51961.1"/>
    <property type="molecule type" value="Genomic_DNA"/>
</dbReference>
<comment type="caution">
    <text evidence="7">The sequence shown here is derived from an EMBL/GenBank/DDBJ whole genome shotgun (WGS) entry which is preliminary data.</text>
</comment>
<evidence type="ECO:0000256" key="3">
    <source>
        <dbReference type="ARBA" id="ARBA00022741"/>
    </source>
</evidence>
<dbReference type="InterPro" id="IPR003593">
    <property type="entry name" value="AAA+_ATPase"/>
</dbReference>
<evidence type="ECO:0000256" key="5">
    <source>
        <dbReference type="SAM" id="MobiDB-lite"/>
    </source>
</evidence>
<keyword evidence="3" id="KW-0547">Nucleotide-binding</keyword>
<evidence type="ECO:0000256" key="1">
    <source>
        <dbReference type="ARBA" id="ARBA00005417"/>
    </source>
</evidence>
<dbReference type="InterPro" id="IPR015854">
    <property type="entry name" value="ABC_transpr_LolD-like"/>
</dbReference>
<reference evidence="7" key="1">
    <citation type="journal article" date="2014" name="Int. J. Syst. Evol. Microbiol.">
        <title>Complete genome sequence of Corynebacterium casei LMG S-19264T (=DSM 44701T), isolated from a smear-ripened cheese.</title>
        <authorList>
            <consortium name="US DOE Joint Genome Institute (JGI-PGF)"/>
            <person name="Walter F."/>
            <person name="Albersmeier A."/>
            <person name="Kalinowski J."/>
            <person name="Ruckert C."/>
        </authorList>
    </citation>
    <scope>NUCLEOTIDE SEQUENCE</scope>
    <source>
        <strain evidence="7">JCM 4125</strain>
    </source>
</reference>
<keyword evidence="2" id="KW-0813">Transport</keyword>
<dbReference type="InterPro" id="IPR017911">
    <property type="entry name" value="MacB-like_ATP-bd"/>
</dbReference>
<evidence type="ECO:0000259" key="6">
    <source>
        <dbReference type="PROSITE" id="PS50893"/>
    </source>
</evidence>
<name>A0A918HBE7_9ACTN</name>
<protein>
    <submittedName>
        <fullName evidence="7">ABC transporter ATP-binding protein</fullName>
    </submittedName>
</protein>
<evidence type="ECO:0000313" key="8">
    <source>
        <dbReference type="Proteomes" id="UP000646776"/>
    </source>
</evidence>